<protein>
    <submittedName>
        <fullName evidence="6">Efflux RND transporter periplasmic adaptor subunit</fullName>
    </submittedName>
</protein>
<gene>
    <name evidence="6" type="ORF">EYD45_14180</name>
</gene>
<dbReference type="EMBL" id="SIRT01000014">
    <property type="protein sequence ID" value="TBN00411.1"/>
    <property type="molecule type" value="Genomic_DNA"/>
</dbReference>
<accession>A0A4Q9FDW4</accession>
<proteinExistence type="inferred from homology"/>
<dbReference type="Gene3D" id="2.40.30.170">
    <property type="match status" value="1"/>
</dbReference>
<feature type="domain" description="CusB-like beta-barrel" evidence="4">
    <location>
        <begin position="209"/>
        <end position="278"/>
    </location>
</feature>
<dbReference type="Gene3D" id="2.40.50.100">
    <property type="match status" value="1"/>
</dbReference>
<evidence type="ECO:0000259" key="5">
    <source>
        <dbReference type="Pfam" id="PF25973"/>
    </source>
</evidence>
<evidence type="ECO:0000256" key="3">
    <source>
        <dbReference type="SAM" id="SignalP"/>
    </source>
</evidence>
<reference evidence="6 7" key="1">
    <citation type="submission" date="2019-02" db="EMBL/GenBank/DDBJ databases">
        <title>Hyunsoonleella sp., isolated from marine sediment.</title>
        <authorList>
            <person name="Liu B.-T."/>
        </authorList>
    </citation>
    <scope>NUCLEOTIDE SEQUENCE [LARGE SCALE GENOMIC DNA]</scope>
    <source>
        <strain evidence="6 7">T58</strain>
    </source>
</reference>
<dbReference type="InterPro" id="IPR006143">
    <property type="entry name" value="RND_pump_MFP"/>
</dbReference>
<evidence type="ECO:0000313" key="6">
    <source>
        <dbReference type="EMBL" id="TBN00411.1"/>
    </source>
</evidence>
<comment type="similarity">
    <text evidence="1">Belongs to the membrane fusion protein (MFP) (TC 8.A.1) family.</text>
</comment>
<dbReference type="Proteomes" id="UP000291142">
    <property type="component" value="Unassembled WGS sequence"/>
</dbReference>
<dbReference type="NCBIfam" id="TIGR01730">
    <property type="entry name" value="RND_mfp"/>
    <property type="match status" value="1"/>
</dbReference>
<organism evidence="6 7">
    <name type="scientific">Hyunsoonleella flava</name>
    <dbReference type="NCBI Taxonomy" id="2527939"/>
    <lineage>
        <taxon>Bacteria</taxon>
        <taxon>Pseudomonadati</taxon>
        <taxon>Bacteroidota</taxon>
        <taxon>Flavobacteriia</taxon>
        <taxon>Flavobacteriales</taxon>
        <taxon>Flavobacteriaceae</taxon>
    </lineage>
</organism>
<dbReference type="SUPFAM" id="SSF111369">
    <property type="entry name" value="HlyD-like secretion proteins"/>
    <property type="match status" value="1"/>
</dbReference>
<evidence type="ECO:0000256" key="1">
    <source>
        <dbReference type="ARBA" id="ARBA00009477"/>
    </source>
</evidence>
<dbReference type="InterPro" id="IPR058792">
    <property type="entry name" value="Beta-barrel_RND_2"/>
</dbReference>
<dbReference type="PANTHER" id="PTHR30469">
    <property type="entry name" value="MULTIDRUG RESISTANCE PROTEIN MDTA"/>
    <property type="match status" value="1"/>
</dbReference>
<name>A0A4Q9FDW4_9FLAO</name>
<feature type="signal peptide" evidence="3">
    <location>
        <begin position="1"/>
        <end position="23"/>
    </location>
</feature>
<dbReference type="RefSeq" id="WP_130965221.1">
    <property type="nucleotide sequence ID" value="NZ_SIRT01000014.1"/>
</dbReference>
<dbReference type="Gene3D" id="1.10.287.470">
    <property type="entry name" value="Helix hairpin bin"/>
    <property type="match status" value="1"/>
</dbReference>
<dbReference type="InterPro" id="IPR058647">
    <property type="entry name" value="BSH_CzcB-like"/>
</dbReference>
<comment type="caution">
    <text evidence="6">The sequence shown here is derived from an EMBL/GenBank/DDBJ whole genome shotgun (WGS) entry which is preliminary data.</text>
</comment>
<dbReference type="Pfam" id="PF25973">
    <property type="entry name" value="BSH_CzcB"/>
    <property type="match status" value="1"/>
</dbReference>
<dbReference type="AlphaFoldDB" id="A0A4Q9FDW4"/>
<keyword evidence="3" id="KW-0732">Signal</keyword>
<dbReference type="GO" id="GO:0015562">
    <property type="term" value="F:efflux transmembrane transporter activity"/>
    <property type="evidence" value="ECO:0007669"/>
    <property type="project" value="TreeGrafter"/>
</dbReference>
<dbReference type="GO" id="GO:1990281">
    <property type="term" value="C:efflux pump complex"/>
    <property type="evidence" value="ECO:0007669"/>
    <property type="project" value="TreeGrafter"/>
</dbReference>
<dbReference type="Pfam" id="PF25954">
    <property type="entry name" value="Beta-barrel_RND_2"/>
    <property type="match status" value="1"/>
</dbReference>
<dbReference type="Gene3D" id="2.40.420.20">
    <property type="match status" value="1"/>
</dbReference>
<sequence length="378" mass="40645">MKKTYTILTLLVTLILASCGSEGKNNVADNSPAITVKVNQVEANGNSPFLSTSGKIQAKNSADLSTRMMGYVNKVHVNVGDQVHKGQLLVSINNADLQAKKAQVNAGITEATAAFNNAQKDYNRFKNLFASNSASQKEMDDITANFEMAKARLEAANQMKNEINAQFTYSNISAPFNGIITSKNIKVGDMANPGMPLISIETPGVFEVIAMVPETEISSIKTGITIDVLVKSINKTLKGKVTEVSSSAKNTGGQYLVKIDLDRTEANILSGMFVTVQFPVEKKAKWSMVLIPEDAIVKNGQLSGVYTVSQSNTALLRWLRLGKTFGNQVEVLSGLNADEAYIVSAEGKLFNGAKISPSSILPKGKEANTESNLKKSIN</sequence>
<evidence type="ECO:0000313" key="7">
    <source>
        <dbReference type="Proteomes" id="UP000291142"/>
    </source>
</evidence>
<evidence type="ECO:0000259" key="4">
    <source>
        <dbReference type="Pfam" id="PF25954"/>
    </source>
</evidence>
<feature type="chain" id="PRO_5020959823" evidence="3">
    <location>
        <begin position="24"/>
        <end position="378"/>
    </location>
</feature>
<evidence type="ECO:0000256" key="2">
    <source>
        <dbReference type="SAM" id="Coils"/>
    </source>
</evidence>
<feature type="coiled-coil region" evidence="2">
    <location>
        <begin position="139"/>
        <end position="166"/>
    </location>
</feature>
<keyword evidence="7" id="KW-1185">Reference proteome</keyword>
<dbReference type="PROSITE" id="PS51257">
    <property type="entry name" value="PROKAR_LIPOPROTEIN"/>
    <property type="match status" value="1"/>
</dbReference>
<dbReference type="PANTHER" id="PTHR30469:SF15">
    <property type="entry name" value="HLYD FAMILY OF SECRETION PROTEINS"/>
    <property type="match status" value="1"/>
</dbReference>
<keyword evidence="2" id="KW-0175">Coiled coil</keyword>
<feature type="domain" description="CzcB-like barrel-sandwich hybrid" evidence="5">
    <location>
        <begin position="62"/>
        <end position="190"/>
    </location>
</feature>
<dbReference type="OrthoDB" id="9806939at2"/>